<name>A0ACC1X4V8_MELAZ</name>
<keyword evidence="2" id="KW-1185">Reference proteome</keyword>
<comment type="caution">
    <text evidence="1">The sequence shown here is derived from an EMBL/GenBank/DDBJ whole genome shotgun (WGS) entry which is preliminary data.</text>
</comment>
<sequence length="69" mass="7029">MARVTRSKTIMMLFVLAAFAMAATVSAQSTQMAPAPSPSMDTGAAFSLPVSAAAVGSSLFVSLLALLKH</sequence>
<dbReference type="EMBL" id="CM051404">
    <property type="protein sequence ID" value="KAJ4706456.1"/>
    <property type="molecule type" value="Genomic_DNA"/>
</dbReference>
<gene>
    <name evidence="1" type="ORF">OWV82_020098</name>
</gene>
<accession>A0ACC1X4V8</accession>
<protein>
    <submittedName>
        <fullName evidence="1">Proteoglycan 4 C-terminal part like</fullName>
    </submittedName>
</protein>
<evidence type="ECO:0000313" key="1">
    <source>
        <dbReference type="EMBL" id="KAJ4706456.1"/>
    </source>
</evidence>
<evidence type="ECO:0000313" key="2">
    <source>
        <dbReference type="Proteomes" id="UP001164539"/>
    </source>
</evidence>
<proteinExistence type="predicted"/>
<organism evidence="1 2">
    <name type="scientific">Melia azedarach</name>
    <name type="common">Chinaberry tree</name>
    <dbReference type="NCBI Taxonomy" id="155640"/>
    <lineage>
        <taxon>Eukaryota</taxon>
        <taxon>Viridiplantae</taxon>
        <taxon>Streptophyta</taxon>
        <taxon>Embryophyta</taxon>
        <taxon>Tracheophyta</taxon>
        <taxon>Spermatophyta</taxon>
        <taxon>Magnoliopsida</taxon>
        <taxon>eudicotyledons</taxon>
        <taxon>Gunneridae</taxon>
        <taxon>Pentapetalae</taxon>
        <taxon>rosids</taxon>
        <taxon>malvids</taxon>
        <taxon>Sapindales</taxon>
        <taxon>Meliaceae</taxon>
        <taxon>Melia</taxon>
    </lineage>
</organism>
<dbReference type="Proteomes" id="UP001164539">
    <property type="component" value="Chromosome 11"/>
</dbReference>
<reference evidence="1 2" key="1">
    <citation type="journal article" date="2023" name="Science">
        <title>Complex scaffold remodeling in plant triterpene biosynthesis.</title>
        <authorList>
            <person name="De La Pena R."/>
            <person name="Hodgson H."/>
            <person name="Liu J.C."/>
            <person name="Stephenson M.J."/>
            <person name="Martin A.C."/>
            <person name="Owen C."/>
            <person name="Harkess A."/>
            <person name="Leebens-Mack J."/>
            <person name="Jimenez L.E."/>
            <person name="Osbourn A."/>
            <person name="Sattely E.S."/>
        </authorList>
    </citation>
    <scope>NUCLEOTIDE SEQUENCE [LARGE SCALE GENOMIC DNA]</scope>
    <source>
        <strain evidence="2">cv. JPN11</strain>
        <tissue evidence="1">Leaf</tissue>
    </source>
</reference>